<comment type="subcellular location">
    <subcellularLocation>
        <location evidence="1">Secreted</location>
    </subcellularLocation>
</comment>
<sequence length="111" mass="12430">MGGRETPPEQVKSLKRLAGDQEALWLLPSIRPKSEVHVGSRVPGRPCVDCHAFEFMQRALQDLKKTAYNLDTRVCISIEMLLVSLYLQAARSACLCTADTTSLLTHFHFSK</sequence>
<keyword evidence="8" id="KW-1185">Reference proteome</keyword>
<evidence type="ECO:0000256" key="4">
    <source>
        <dbReference type="ARBA" id="ARBA00022884"/>
    </source>
</evidence>
<dbReference type="PANTHER" id="PTHR35451">
    <property type="entry name" value="NEUROPEPTIDE-LIKE PROTEIN C4ORF48"/>
    <property type="match status" value="1"/>
</dbReference>
<evidence type="ECO:0000256" key="1">
    <source>
        <dbReference type="ARBA" id="ARBA00004613"/>
    </source>
</evidence>
<dbReference type="GO" id="GO:0005576">
    <property type="term" value="C:extracellular region"/>
    <property type="evidence" value="ECO:0007669"/>
    <property type="project" value="UniProtKB-SubCell"/>
</dbReference>
<evidence type="ECO:0000256" key="5">
    <source>
        <dbReference type="ARBA" id="ARBA00040520"/>
    </source>
</evidence>
<organism evidence="7 8">
    <name type="scientific">Strix occidentalis caurina</name>
    <name type="common">northern spotted owl</name>
    <dbReference type="NCBI Taxonomy" id="311401"/>
    <lineage>
        <taxon>Eukaryota</taxon>
        <taxon>Metazoa</taxon>
        <taxon>Chordata</taxon>
        <taxon>Craniata</taxon>
        <taxon>Vertebrata</taxon>
        <taxon>Euteleostomi</taxon>
        <taxon>Archelosauria</taxon>
        <taxon>Archosauria</taxon>
        <taxon>Dinosauria</taxon>
        <taxon>Saurischia</taxon>
        <taxon>Theropoda</taxon>
        <taxon>Coelurosauria</taxon>
        <taxon>Aves</taxon>
        <taxon>Neognathae</taxon>
        <taxon>Neoaves</taxon>
        <taxon>Telluraves</taxon>
        <taxon>Strigiformes</taxon>
        <taxon>Strigidae</taxon>
        <taxon>Strix</taxon>
    </lineage>
</organism>
<proteinExistence type="inferred from homology"/>
<dbReference type="Proteomes" id="UP000694551">
    <property type="component" value="Unplaced"/>
</dbReference>
<reference evidence="7" key="1">
    <citation type="submission" date="2025-08" db="UniProtKB">
        <authorList>
            <consortium name="Ensembl"/>
        </authorList>
    </citation>
    <scope>IDENTIFICATION</scope>
</reference>
<dbReference type="Ensembl" id="ENSSOCT00000002996.1">
    <property type="protein sequence ID" value="ENSSOCP00000002927.1"/>
    <property type="gene ID" value="ENSSOCG00000002259.1"/>
</dbReference>
<evidence type="ECO:0000256" key="3">
    <source>
        <dbReference type="ARBA" id="ARBA00022729"/>
    </source>
</evidence>
<keyword evidence="3" id="KW-0732">Signal</keyword>
<protein>
    <recommendedName>
        <fullName evidence="5">NELL2-interacting cell ontogeny regulator 1</fullName>
    </recommendedName>
</protein>
<reference evidence="7" key="2">
    <citation type="submission" date="2025-09" db="UniProtKB">
        <authorList>
            <consortium name="Ensembl"/>
        </authorList>
    </citation>
    <scope>IDENTIFICATION</scope>
</reference>
<name>A0A8D0EN42_STROC</name>
<dbReference type="GO" id="GO:0003723">
    <property type="term" value="F:RNA binding"/>
    <property type="evidence" value="ECO:0007669"/>
    <property type="project" value="UniProtKB-KW"/>
</dbReference>
<dbReference type="PANTHER" id="PTHR35451:SF1">
    <property type="entry name" value="NEUROPEPTIDE-LIKE PROTEIN C4ORF48"/>
    <property type="match status" value="1"/>
</dbReference>
<evidence type="ECO:0000256" key="2">
    <source>
        <dbReference type="ARBA" id="ARBA00022525"/>
    </source>
</evidence>
<dbReference type="Pfam" id="PF15161">
    <property type="entry name" value="Neuropep_like"/>
    <property type="match status" value="1"/>
</dbReference>
<dbReference type="AlphaFoldDB" id="A0A8D0EN42"/>
<evidence type="ECO:0000256" key="6">
    <source>
        <dbReference type="ARBA" id="ARBA00046322"/>
    </source>
</evidence>
<keyword evidence="4" id="KW-0694">RNA-binding</keyword>
<evidence type="ECO:0000313" key="8">
    <source>
        <dbReference type="Proteomes" id="UP000694551"/>
    </source>
</evidence>
<accession>A0A8D0EN42</accession>
<dbReference type="InterPro" id="IPR028147">
    <property type="entry name" value="NICOL"/>
</dbReference>
<evidence type="ECO:0000313" key="7">
    <source>
        <dbReference type="Ensembl" id="ENSSOCP00000002927.1"/>
    </source>
</evidence>
<keyword evidence="2" id="KW-0964">Secreted</keyword>
<comment type="similarity">
    <text evidence="6">Belongs to the NICOL family.</text>
</comment>